<dbReference type="Pfam" id="PF13499">
    <property type="entry name" value="EF-hand_7"/>
    <property type="match status" value="1"/>
</dbReference>
<evidence type="ECO:0000313" key="4">
    <source>
        <dbReference type="Proteomes" id="UP001374579"/>
    </source>
</evidence>
<dbReference type="GO" id="GO:0005509">
    <property type="term" value="F:calcium ion binding"/>
    <property type="evidence" value="ECO:0007669"/>
    <property type="project" value="InterPro"/>
</dbReference>
<feature type="compositionally biased region" description="Basic and acidic residues" evidence="1">
    <location>
        <begin position="98"/>
        <end position="110"/>
    </location>
</feature>
<accession>A0AAN9BFQ1</accession>
<dbReference type="PANTHER" id="PTHR24114">
    <property type="entry name" value="LEUCINE RICH REPEAT FAMILY PROTEIN"/>
    <property type="match status" value="1"/>
</dbReference>
<dbReference type="Gene3D" id="1.10.238.10">
    <property type="entry name" value="EF-hand"/>
    <property type="match status" value="1"/>
</dbReference>
<dbReference type="EMBL" id="JBAMIC010000008">
    <property type="protein sequence ID" value="KAK7103914.1"/>
    <property type="molecule type" value="Genomic_DNA"/>
</dbReference>
<dbReference type="SUPFAM" id="SSF47473">
    <property type="entry name" value="EF-hand"/>
    <property type="match status" value="1"/>
</dbReference>
<feature type="region of interest" description="Disordered" evidence="1">
    <location>
        <begin position="53"/>
        <end position="134"/>
    </location>
</feature>
<feature type="domain" description="EF-hand" evidence="2">
    <location>
        <begin position="527"/>
        <end position="558"/>
    </location>
</feature>
<feature type="compositionally biased region" description="Polar residues" evidence="1">
    <location>
        <begin position="84"/>
        <end position="97"/>
    </location>
</feature>
<dbReference type="AlphaFoldDB" id="A0AAN9BFQ1"/>
<dbReference type="PROSITE" id="PS50222">
    <property type="entry name" value="EF_HAND_2"/>
    <property type="match status" value="1"/>
</dbReference>
<dbReference type="Pfam" id="PF13516">
    <property type="entry name" value="LRR_6"/>
    <property type="match status" value="7"/>
</dbReference>
<dbReference type="Proteomes" id="UP001374579">
    <property type="component" value="Unassembled WGS sequence"/>
</dbReference>
<dbReference type="InterPro" id="IPR011992">
    <property type="entry name" value="EF-hand-dom_pair"/>
</dbReference>
<evidence type="ECO:0000259" key="2">
    <source>
        <dbReference type="PROSITE" id="PS50222"/>
    </source>
</evidence>
<dbReference type="SUPFAM" id="SSF52047">
    <property type="entry name" value="RNI-like"/>
    <property type="match status" value="1"/>
</dbReference>
<proteinExistence type="predicted"/>
<evidence type="ECO:0000256" key="1">
    <source>
        <dbReference type="SAM" id="MobiDB-lite"/>
    </source>
</evidence>
<gene>
    <name evidence="3" type="ORF">V1264_018709</name>
</gene>
<dbReference type="InterPro" id="IPR002048">
    <property type="entry name" value="EF_hand_dom"/>
</dbReference>
<reference evidence="3 4" key="1">
    <citation type="submission" date="2024-02" db="EMBL/GenBank/DDBJ databases">
        <title>Chromosome-scale genome assembly of the rough periwinkle Littorina saxatilis.</title>
        <authorList>
            <person name="De Jode A."/>
            <person name="Faria R."/>
            <person name="Formenti G."/>
            <person name="Sims Y."/>
            <person name="Smith T.P."/>
            <person name="Tracey A."/>
            <person name="Wood J.M.D."/>
            <person name="Zagrodzka Z.B."/>
            <person name="Johannesson K."/>
            <person name="Butlin R.K."/>
            <person name="Leder E.H."/>
        </authorList>
    </citation>
    <scope>NUCLEOTIDE SEQUENCE [LARGE SCALE GENOMIC DNA]</scope>
    <source>
        <strain evidence="3">Snail1</strain>
        <tissue evidence="3">Muscle</tissue>
    </source>
</reference>
<evidence type="ECO:0000313" key="3">
    <source>
        <dbReference type="EMBL" id="KAK7103914.1"/>
    </source>
</evidence>
<dbReference type="SMART" id="SM00368">
    <property type="entry name" value="LRR_RI"/>
    <property type="match status" value="8"/>
</dbReference>
<dbReference type="PANTHER" id="PTHR24114:SF50">
    <property type="entry name" value="RNI-LIKE PROTEIN"/>
    <property type="match status" value="1"/>
</dbReference>
<sequence>METLTNYNDHVPKTGSRMLITQFPDDESYSGVTHSDAHSEGGATLYSHVIDSPIPEENEDDVSGRFSRKTNQSNRSKDKRADNENTMGRQSGLSSVDFNDKVSETYERGGRGGGGEGGVSEEEYEVDSYPDSMSMDNLSETLSVTFEAPELRDEDFDTDLEVDDDKWLHPEKYDHDTTGLTKYLNACEEHDVTPVRYFMKHMMETNMNLGHHGLGPAAMRAMAVPLESNTTIEHLDLEGNWIGEEGVQPLCKLLRDNVYIVELNLAENKLGTEGALHVIDLMLENRNIENLNLTGNRITDNAGEPLGVMLKRNTTLRHLKLRHNELGERAAQCIKDALTDNESLETLDISWNHFMTRGCVRLAEAVKENVALKEVNVMMNGFGLEGAIALGEAIKVNRTLLRLDASYCRLPMEGAASIAHGLQHNETLQALNVGYNSLGPDGSLGLLLGLERNDCSNLTTLDLGNSKVTPQFKERQDKLEAERPLRVHHGGVLPDTKAREICMDPVEVFKRDPMTKLKEWVEQAGYRLIDLLRHFDKDQSMSISREEFVNGIKSARIEITDDQIDILLDRLDTDGDGEIDFRPWFSESELIQGDNDHRSLKRELTQYQEDQRIREEETETALDAFLKNPSD</sequence>
<dbReference type="CDD" id="cd00051">
    <property type="entry name" value="EFh"/>
    <property type="match status" value="1"/>
</dbReference>
<protein>
    <recommendedName>
        <fullName evidence="2">EF-hand domain-containing protein</fullName>
    </recommendedName>
</protein>
<dbReference type="InterPro" id="IPR052394">
    <property type="entry name" value="LRR-containing"/>
</dbReference>
<feature type="compositionally biased region" description="Acidic residues" evidence="1">
    <location>
        <begin position="119"/>
        <end position="128"/>
    </location>
</feature>
<keyword evidence="4" id="KW-1185">Reference proteome</keyword>
<name>A0AAN9BFQ1_9CAEN</name>
<organism evidence="3 4">
    <name type="scientific">Littorina saxatilis</name>
    <dbReference type="NCBI Taxonomy" id="31220"/>
    <lineage>
        <taxon>Eukaryota</taxon>
        <taxon>Metazoa</taxon>
        <taxon>Spiralia</taxon>
        <taxon>Lophotrochozoa</taxon>
        <taxon>Mollusca</taxon>
        <taxon>Gastropoda</taxon>
        <taxon>Caenogastropoda</taxon>
        <taxon>Littorinimorpha</taxon>
        <taxon>Littorinoidea</taxon>
        <taxon>Littorinidae</taxon>
        <taxon>Littorina</taxon>
    </lineage>
</organism>
<dbReference type="InterPro" id="IPR001611">
    <property type="entry name" value="Leu-rich_rpt"/>
</dbReference>
<dbReference type="Gene3D" id="3.80.10.10">
    <property type="entry name" value="Ribonuclease Inhibitor"/>
    <property type="match status" value="2"/>
</dbReference>
<comment type="caution">
    <text evidence="3">The sequence shown here is derived from an EMBL/GenBank/DDBJ whole genome shotgun (WGS) entry which is preliminary data.</text>
</comment>
<dbReference type="InterPro" id="IPR032675">
    <property type="entry name" value="LRR_dom_sf"/>
</dbReference>